<name>R1F940_9GAMM</name>
<organism evidence="3 4">
    <name type="scientific">Aeromonas molluscorum 848</name>
    <dbReference type="NCBI Taxonomy" id="1268236"/>
    <lineage>
        <taxon>Bacteria</taxon>
        <taxon>Pseudomonadati</taxon>
        <taxon>Pseudomonadota</taxon>
        <taxon>Gammaproteobacteria</taxon>
        <taxon>Aeromonadales</taxon>
        <taxon>Aeromonadaceae</taxon>
        <taxon>Aeromonas</taxon>
    </lineage>
</organism>
<gene>
    <name evidence="3" type="ORF">G113_04723</name>
</gene>
<dbReference type="PANTHER" id="PTHR47545:SF1">
    <property type="entry name" value="MULTIFUNCTIONAL CCA PROTEIN"/>
    <property type="match status" value="1"/>
</dbReference>
<keyword evidence="1" id="KW-0547">Nucleotide-binding</keyword>
<evidence type="ECO:0000313" key="4">
    <source>
        <dbReference type="Proteomes" id="UP000013526"/>
    </source>
</evidence>
<protein>
    <submittedName>
        <fullName evidence="3">Multifunctional CCA protein</fullName>
    </submittedName>
</protein>
<accession>R1F940</accession>
<feature type="domain" description="HD" evidence="2">
    <location>
        <begin position="1"/>
        <end position="40"/>
    </location>
</feature>
<dbReference type="SUPFAM" id="SSF81891">
    <property type="entry name" value="Poly A polymerase C-terminal region-like"/>
    <property type="match status" value="1"/>
</dbReference>
<dbReference type="PROSITE" id="PS51831">
    <property type="entry name" value="HD"/>
    <property type="match status" value="1"/>
</dbReference>
<proteinExistence type="predicted"/>
<evidence type="ECO:0000313" key="3">
    <source>
        <dbReference type="EMBL" id="EOD56278.1"/>
    </source>
</evidence>
<dbReference type="EMBL" id="AQGQ01000016">
    <property type="protein sequence ID" value="EOD56278.1"/>
    <property type="molecule type" value="Genomic_DNA"/>
</dbReference>
<dbReference type="InterPro" id="IPR050124">
    <property type="entry name" value="tRNA_CCA-adding_enzyme"/>
</dbReference>
<dbReference type="AlphaFoldDB" id="R1F940"/>
<dbReference type="InterPro" id="IPR006674">
    <property type="entry name" value="HD_domain"/>
</dbReference>
<keyword evidence="4" id="KW-1185">Reference proteome</keyword>
<dbReference type="PANTHER" id="PTHR47545">
    <property type="entry name" value="MULTIFUNCTIONAL CCA PROTEIN"/>
    <property type="match status" value="1"/>
</dbReference>
<dbReference type="Proteomes" id="UP000013526">
    <property type="component" value="Unassembled WGS sequence"/>
</dbReference>
<dbReference type="GO" id="GO:0000166">
    <property type="term" value="F:nucleotide binding"/>
    <property type="evidence" value="ECO:0007669"/>
    <property type="project" value="UniProtKB-KW"/>
</dbReference>
<dbReference type="PATRIC" id="fig|1268236.3.peg.942"/>
<comment type="caution">
    <text evidence="3">The sequence shown here is derived from an EMBL/GenBank/DDBJ whole genome shotgun (WGS) entry which is preliminary data.</text>
</comment>
<evidence type="ECO:0000256" key="1">
    <source>
        <dbReference type="ARBA" id="ARBA00022741"/>
    </source>
</evidence>
<evidence type="ECO:0000259" key="2">
    <source>
        <dbReference type="PROSITE" id="PS51831"/>
    </source>
</evidence>
<reference evidence="3 4" key="1">
    <citation type="journal article" date="2013" name="Genome Announc.">
        <title>Draft Genome Sequence of Aeromonas molluscorum Strain 848TT, Isolated from Bivalve Molluscs.</title>
        <authorList>
            <person name="Spataro N."/>
            <person name="Farfan M."/>
            <person name="Albarral V."/>
            <person name="Sanglas A."/>
            <person name="Loren J.G."/>
            <person name="Fuste M.C."/>
            <person name="Bosch E."/>
        </authorList>
    </citation>
    <scope>NUCLEOTIDE SEQUENCE [LARGE SCALE GENOMIC DNA]</scope>
    <source>
        <strain evidence="3 4">848</strain>
    </source>
</reference>
<sequence>MPGDCRDLALLVSDLHTHIHIAFELKPATLLKVFDKADAWRRPERFAQLLDACRADFHGRTGFEERVYAEPDYVAQALAAAQAVPVKEIVAAGFKGEEIREQLAKRRLDAISRVRDEWTFLDEA</sequence>